<dbReference type="Proteomes" id="UP000252249">
    <property type="component" value="Unassembled WGS sequence"/>
</dbReference>
<name>A0A368P2H7_9FLAO</name>
<dbReference type="RefSeq" id="WP_114436841.1">
    <property type="nucleotide sequence ID" value="NZ_JAWVXR010000007.1"/>
</dbReference>
<keyword evidence="3" id="KW-1185">Reference proteome</keyword>
<comment type="caution">
    <text evidence="2">The sequence shown here is derived from an EMBL/GenBank/DDBJ whole genome shotgun (WGS) entry which is preliminary data.</text>
</comment>
<organism evidence="2 3">
    <name type="scientific">Oceanihabitans sediminis</name>
    <dbReference type="NCBI Taxonomy" id="1812012"/>
    <lineage>
        <taxon>Bacteria</taxon>
        <taxon>Pseudomonadati</taxon>
        <taxon>Bacteroidota</taxon>
        <taxon>Flavobacteriia</taxon>
        <taxon>Flavobacteriales</taxon>
        <taxon>Flavobacteriaceae</taxon>
        <taxon>Oceanihabitans</taxon>
    </lineage>
</organism>
<evidence type="ECO:0000313" key="2">
    <source>
        <dbReference type="EMBL" id="RCU57042.1"/>
    </source>
</evidence>
<gene>
    <name evidence="2" type="ORF">DU428_08845</name>
</gene>
<accession>A0A368P2H7</accession>
<dbReference type="AlphaFoldDB" id="A0A368P2H7"/>
<reference evidence="2 3" key="1">
    <citation type="submission" date="2018-07" db="EMBL/GenBank/DDBJ databases">
        <title>Oceanihabitans testaceum sp. nov., isolated from marine sediment.</title>
        <authorList>
            <person name="Li C.-M."/>
        </authorList>
    </citation>
    <scope>NUCLEOTIDE SEQUENCE [LARGE SCALE GENOMIC DNA]</scope>
    <source>
        <strain evidence="2 3">S9-10</strain>
    </source>
</reference>
<feature type="signal peptide" evidence="1">
    <location>
        <begin position="1"/>
        <end position="19"/>
    </location>
</feature>
<keyword evidence="1" id="KW-0732">Signal</keyword>
<evidence type="ECO:0000313" key="3">
    <source>
        <dbReference type="Proteomes" id="UP000252249"/>
    </source>
</evidence>
<proteinExistence type="predicted"/>
<evidence type="ECO:0008006" key="4">
    <source>
        <dbReference type="Google" id="ProtNLM"/>
    </source>
</evidence>
<evidence type="ECO:0000256" key="1">
    <source>
        <dbReference type="SAM" id="SignalP"/>
    </source>
</evidence>
<feature type="chain" id="PRO_5016859310" description="Sensor of ECF-type sigma factor" evidence="1">
    <location>
        <begin position="20"/>
        <end position="145"/>
    </location>
</feature>
<dbReference type="OrthoDB" id="675330at2"/>
<protein>
    <recommendedName>
        <fullName evidence="4">Sensor of ECF-type sigma factor</fullName>
    </recommendedName>
</protein>
<dbReference type="EMBL" id="QPIG01000003">
    <property type="protein sequence ID" value="RCU57042.1"/>
    <property type="molecule type" value="Genomic_DNA"/>
</dbReference>
<sequence length="145" mass="17352">MKTTYILLFSLLFSLNTFAQDHDKEKVRALKVAHITEQLELTAKEAQEFWPIYNANLEAYDKLYNKSKEARKAIPENVTETEAKEHLEIRLKLYEDKYKLQRDYYAKLSKVLSSKKILKLIEADRSFKHKMIEQFKQRHKGEKRN</sequence>